<protein>
    <recommendedName>
        <fullName evidence="6">HTTM-like domain-containing protein</fullName>
    </recommendedName>
</protein>
<evidence type="ECO:0000259" key="6">
    <source>
        <dbReference type="SMART" id="SM00752"/>
    </source>
</evidence>
<evidence type="ECO:0000256" key="4">
    <source>
        <dbReference type="ARBA" id="ARBA00023136"/>
    </source>
</evidence>
<evidence type="ECO:0000256" key="3">
    <source>
        <dbReference type="ARBA" id="ARBA00022989"/>
    </source>
</evidence>
<proteinExistence type="predicted"/>
<feature type="domain" description="HTTM-like" evidence="6">
    <location>
        <begin position="16"/>
        <end position="274"/>
    </location>
</feature>
<feature type="transmembrane region" description="Helical" evidence="5">
    <location>
        <begin position="71"/>
        <end position="95"/>
    </location>
</feature>
<feature type="transmembrane region" description="Helical" evidence="5">
    <location>
        <begin position="149"/>
        <end position="169"/>
    </location>
</feature>
<evidence type="ECO:0000256" key="1">
    <source>
        <dbReference type="ARBA" id="ARBA00004127"/>
    </source>
</evidence>
<dbReference type="EMBL" id="SAYW01000003">
    <property type="protein sequence ID" value="RWU07370.1"/>
    <property type="molecule type" value="Genomic_DNA"/>
</dbReference>
<dbReference type="InterPro" id="IPR011020">
    <property type="entry name" value="HTTM-like"/>
</dbReference>
<dbReference type="OrthoDB" id="1496138at2"/>
<evidence type="ECO:0000313" key="7">
    <source>
        <dbReference type="EMBL" id="RWU07370.1"/>
    </source>
</evidence>
<accession>A0A3S3R601</accession>
<feature type="transmembrane region" description="Helical" evidence="5">
    <location>
        <begin position="237"/>
        <end position="270"/>
    </location>
</feature>
<dbReference type="SMART" id="SM00752">
    <property type="entry name" value="HTTM"/>
    <property type="match status" value="1"/>
</dbReference>
<comment type="subcellular location">
    <subcellularLocation>
        <location evidence="1">Endomembrane system</location>
        <topology evidence="1">Multi-pass membrane protein</topology>
    </subcellularLocation>
</comment>
<feature type="transmembrane region" description="Helical" evidence="5">
    <location>
        <begin position="210"/>
        <end position="231"/>
    </location>
</feature>
<keyword evidence="2 5" id="KW-0812">Transmembrane</keyword>
<name>A0A3S3R601_9SPHI</name>
<dbReference type="Proteomes" id="UP000284120">
    <property type="component" value="Unassembled WGS sequence"/>
</dbReference>
<comment type="caution">
    <text evidence="7">The sequence shown here is derived from an EMBL/GenBank/DDBJ whole genome shotgun (WGS) entry which is preliminary data.</text>
</comment>
<feature type="transmembrane region" description="Helical" evidence="5">
    <location>
        <begin position="101"/>
        <end position="120"/>
    </location>
</feature>
<sequence>MSRVQSFLTDVETGLMNQKDSNANLYWFRKAVYLLLLLKMLLVWPELKTFYHHVTNAQGTIVGFSFSKLMFLPIFSSFVQLWWGLACIVVAAATVLSAKRWLSILIFIISLNYLSLFYLATNSGDKLLNFFIFSLIFVNEKALKQQVSWMLNNATVLLVKINICAVYFLNGYGKILKSSWWDGSFMQKVWELEYYTNLHLVPQWFSNPTVCLVTSWLVMLFELGFPFLIWFSTMRKWLVPIGLIFHIFIALFLSLPDFGLTMAAAYLLFVDKMGKVWSLKNNGNKKKRFNPEPLP</sequence>
<keyword evidence="8" id="KW-1185">Reference proteome</keyword>
<evidence type="ECO:0000313" key="8">
    <source>
        <dbReference type="Proteomes" id="UP000284120"/>
    </source>
</evidence>
<feature type="transmembrane region" description="Helical" evidence="5">
    <location>
        <begin position="26"/>
        <end position="44"/>
    </location>
</feature>
<evidence type="ECO:0000256" key="5">
    <source>
        <dbReference type="SAM" id="Phobius"/>
    </source>
</evidence>
<evidence type="ECO:0000256" key="2">
    <source>
        <dbReference type="ARBA" id="ARBA00022692"/>
    </source>
</evidence>
<dbReference type="AlphaFoldDB" id="A0A3S3R601"/>
<organism evidence="7 8">
    <name type="scientific">Pedobacter chitinilyticus</name>
    <dbReference type="NCBI Taxonomy" id="2233776"/>
    <lineage>
        <taxon>Bacteria</taxon>
        <taxon>Pseudomonadati</taxon>
        <taxon>Bacteroidota</taxon>
        <taxon>Sphingobacteriia</taxon>
        <taxon>Sphingobacteriales</taxon>
        <taxon>Sphingobacteriaceae</taxon>
        <taxon>Pedobacter</taxon>
    </lineage>
</organism>
<dbReference type="GO" id="GO:0012505">
    <property type="term" value="C:endomembrane system"/>
    <property type="evidence" value="ECO:0007669"/>
    <property type="project" value="UniProtKB-SubCell"/>
</dbReference>
<keyword evidence="3 5" id="KW-1133">Transmembrane helix</keyword>
<gene>
    <name evidence="7" type="ORF">DPV69_10265</name>
</gene>
<reference evidence="7 8" key="1">
    <citation type="submission" date="2018-06" db="EMBL/GenBank/DDBJ databases">
        <title>Pedobacter endophyticus sp. nov., an endophytic bacterium isolated from a leaf of Triticum aestivum.</title>
        <authorList>
            <person name="Zhang L."/>
        </authorList>
    </citation>
    <scope>NUCLEOTIDE SEQUENCE [LARGE SCALE GENOMIC DNA]</scope>
    <source>
        <strain evidence="7 8">CM134L-2</strain>
    </source>
</reference>
<keyword evidence="4 5" id="KW-0472">Membrane</keyword>
<dbReference type="RefSeq" id="WP_113647280.1">
    <property type="nucleotide sequence ID" value="NZ_QMHN01000003.1"/>
</dbReference>